<gene>
    <name evidence="1" type="ORF">A6J80_16165</name>
</gene>
<name>A0A1V0GV59_9RHOB</name>
<accession>A0A1V0GV59</accession>
<protein>
    <submittedName>
        <fullName evidence="1">Uncharacterized protein</fullName>
    </submittedName>
</protein>
<dbReference type="Proteomes" id="UP000191257">
    <property type="component" value="Chromosome"/>
</dbReference>
<dbReference type="STRING" id="147645.A6J80_16165"/>
<dbReference type="EMBL" id="CP020442">
    <property type="protein sequence ID" value="ARC37698.1"/>
    <property type="molecule type" value="Genomic_DNA"/>
</dbReference>
<dbReference type="AlphaFoldDB" id="A0A1V0GV59"/>
<sequence length="103" mass="11480">MKRHLGIQTGEEEIWALRSANDLVAVLAIKNDPRRLVELKGPDNVASVSGHGADLADWCRAIGVLVSRRCEIRLTDILPAQIALPEEFEDEESPGMDNWFDLD</sequence>
<evidence type="ECO:0000313" key="1">
    <source>
        <dbReference type="EMBL" id="ARC37698.1"/>
    </source>
</evidence>
<evidence type="ECO:0000313" key="2">
    <source>
        <dbReference type="Proteomes" id="UP000191257"/>
    </source>
</evidence>
<reference evidence="1" key="1">
    <citation type="submission" date="2017-12" db="EMBL/GenBank/DDBJ databases">
        <title>FDA dAtabase for Regulatory Grade micrObial Sequences (FDA-ARGOS): Supporting development and validation of Infectious Disease Dx tests.</title>
        <authorList>
            <person name="Campos J."/>
            <person name="Goldberg B."/>
            <person name="Tallon L."/>
            <person name="Sadzewicz L."/>
            <person name="Sengamalay N."/>
            <person name="Ott S."/>
            <person name="Godinez A."/>
            <person name="Nagaraj S."/>
            <person name="Vyas G."/>
            <person name="Aluvathingal J."/>
            <person name="Nadendla S."/>
            <person name="Geyer C."/>
            <person name="Nandy P."/>
            <person name="Hobson J."/>
            <person name="Sichtig H."/>
        </authorList>
    </citation>
    <scope>NUCLEOTIDE SEQUENCE</scope>
    <source>
        <strain evidence="1">FDAARGOS_252</strain>
    </source>
</reference>
<proteinExistence type="predicted"/>
<keyword evidence="2" id="KW-1185">Reference proteome</keyword>
<dbReference type="KEGG" id="pye:A6J80_16165"/>
<organism evidence="1 2">
    <name type="scientific">Paracoccus yeei</name>
    <dbReference type="NCBI Taxonomy" id="147645"/>
    <lineage>
        <taxon>Bacteria</taxon>
        <taxon>Pseudomonadati</taxon>
        <taxon>Pseudomonadota</taxon>
        <taxon>Alphaproteobacteria</taxon>
        <taxon>Rhodobacterales</taxon>
        <taxon>Paracoccaceae</taxon>
        <taxon>Paracoccus</taxon>
    </lineage>
</organism>